<protein>
    <submittedName>
        <fullName evidence="1">Uncharacterized protein</fullName>
    </submittedName>
</protein>
<dbReference type="RefSeq" id="WP_219879189.1">
    <property type="nucleotide sequence ID" value="NZ_JAHYXK010000035.1"/>
</dbReference>
<evidence type="ECO:0000313" key="2">
    <source>
        <dbReference type="Proteomes" id="UP000813018"/>
    </source>
</evidence>
<keyword evidence="2" id="KW-1185">Reference proteome</keyword>
<comment type="caution">
    <text evidence="1">The sequence shown here is derived from an EMBL/GenBank/DDBJ whole genome shotgun (WGS) entry which is preliminary data.</text>
</comment>
<accession>A0ABS7CZR6</accession>
<organism evidence="1 2">
    <name type="scientific">Pontibacter aydingkolensis</name>
    <dbReference type="NCBI Taxonomy" id="1911536"/>
    <lineage>
        <taxon>Bacteria</taxon>
        <taxon>Pseudomonadati</taxon>
        <taxon>Bacteroidota</taxon>
        <taxon>Cytophagia</taxon>
        <taxon>Cytophagales</taxon>
        <taxon>Hymenobacteraceae</taxon>
        <taxon>Pontibacter</taxon>
    </lineage>
</organism>
<dbReference type="EMBL" id="JAHYXK010000035">
    <property type="protein sequence ID" value="MBW7469316.1"/>
    <property type="molecule type" value="Genomic_DNA"/>
</dbReference>
<reference evidence="1 2" key="1">
    <citation type="journal article" date="2016" name="Int. J. Syst. Evol. Microbiol.">
        <title>Pontibacter aydingkolensis sp. nov., isolated from soil of a salt lake.</title>
        <authorList>
            <person name="Osman G."/>
            <person name="Zhang T."/>
            <person name="Lou K."/>
            <person name="Gao Y."/>
            <person name="Chang W."/>
            <person name="Lin Q."/>
            <person name="Yang H.M."/>
            <person name="Huo X.D."/>
            <person name="Wang N."/>
        </authorList>
    </citation>
    <scope>NUCLEOTIDE SEQUENCE [LARGE SCALE GENOMIC DNA]</scope>
    <source>
        <strain evidence="1 2">KACC 19255</strain>
    </source>
</reference>
<gene>
    <name evidence="1" type="ORF">K0O23_19760</name>
</gene>
<sequence length="189" mass="21134">MFSPDLPAPILFHPFKHHLGFILAYIKANQSIDLIQFRADLLTLGTSQLDLYFGPLDAVQIADETVLYLQQHDLLTPAAFRHYLGSGGQDYRCITLSDTTDWVLRWGTVNDRYVHLHPARYASHTTRVKAAALKTAIATVIASAQLGLPASEISTINKVRTEWLGLSPVKWVNKPEGIGKFLKLLQDQL</sequence>
<proteinExistence type="predicted"/>
<name>A0ABS7CZR6_9BACT</name>
<evidence type="ECO:0000313" key="1">
    <source>
        <dbReference type="EMBL" id="MBW7469316.1"/>
    </source>
</evidence>
<dbReference type="Proteomes" id="UP000813018">
    <property type="component" value="Unassembled WGS sequence"/>
</dbReference>